<reference evidence="1 2" key="1">
    <citation type="submission" date="2024-07" db="EMBL/GenBank/DDBJ databases">
        <authorList>
            <person name="Akdeniz Z."/>
        </authorList>
    </citation>
    <scope>NUCLEOTIDE SEQUENCE [LARGE SCALE GENOMIC DNA]</scope>
</reference>
<dbReference type="SUPFAM" id="SSF48403">
    <property type="entry name" value="Ankyrin repeat"/>
    <property type="match status" value="1"/>
</dbReference>
<proteinExistence type="predicted"/>
<dbReference type="EMBL" id="CAXDID020000051">
    <property type="protein sequence ID" value="CAL6005462.1"/>
    <property type="molecule type" value="Genomic_DNA"/>
</dbReference>
<name>A0ABP1HYX1_9EUKA</name>
<evidence type="ECO:0000313" key="2">
    <source>
        <dbReference type="Proteomes" id="UP001642409"/>
    </source>
</evidence>
<gene>
    <name evidence="1" type="ORF">HINF_LOCUS19388</name>
</gene>
<evidence type="ECO:0000313" key="1">
    <source>
        <dbReference type="EMBL" id="CAL6005462.1"/>
    </source>
</evidence>
<organism evidence="1 2">
    <name type="scientific">Hexamita inflata</name>
    <dbReference type="NCBI Taxonomy" id="28002"/>
    <lineage>
        <taxon>Eukaryota</taxon>
        <taxon>Metamonada</taxon>
        <taxon>Diplomonadida</taxon>
        <taxon>Hexamitidae</taxon>
        <taxon>Hexamitinae</taxon>
        <taxon>Hexamita</taxon>
    </lineage>
</organism>
<dbReference type="InterPro" id="IPR002110">
    <property type="entry name" value="Ankyrin_rpt"/>
</dbReference>
<dbReference type="Proteomes" id="UP001642409">
    <property type="component" value="Unassembled WGS sequence"/>
</dbReference>
<keyword evidence="2" id="KW-1185">Reference proteome</keyword>
<accession>A0ABP1HYX1</accession>
<sequence>MQVLKDVIHKDNVDVFKQIFELNQNLFSLSIVYYPLIFYIVSQDALEILQFSLQVNQKLVNQLSSFRESLLHIAAEQQSFKCMHYLVNNHSSLLKLIDDDGETALMKLIQSIDFDSSFIDKIKPLQLELTVKRNRTAFQYLLERMVDEDIELSTTFTHQYFQSVIQFFKPEWALGGVCKMLFDNGRIDLLNAVGELVKFSPEDFE</sequence>
<comment type="caution">
    <text evidence="1">The sequence shown here is derived from an EMBL/GenBank/DDBJ whole genome shotgun (WGS) entry which is preliminary data.</text>
</comment>
<dbReference type="Gene3D" id="1.25.40.20">
    <property type="entry name" value="Ankyrin repeat-containing domain"/>
    <property type="match status" value="1"/>
</dbReference>
<dbReference type="Pfam" id="PF12796">
    <property type="entry name" value="Ank_2"/>
    <property type="match status" value="1"/>
</dbReference>
<dbReference type="InterPro" id="IPR036770">
    <property type="entry name" value="Ankyrin_rpt-contain_sf"/>
</dbReference>
<protein>
    <submittedName>
        <fullName evidence="1">Ankyrin_repeat-containing domain superfamily</fullName>
    </submittedName>
</protein>